<accession>A0A4Z2FRH3</accession>
<evidence type="ECO:0000256" key="1">
    <source>
        <dbReference type="SAM" id="MobiDB-lite"/>
    </source>
</evidence>
<organism evidence="2 3">
    <name type="scientific">Liparis tanakae</name>
    <name type="common">Tanaka's snailfish</name>
    <dbReference type="NCBI Taxonomy" id="230148"/>
    <lineage>
        <taxon>Eukaryota</taxon>
        <taxon>Metazoa</taxon>
        <taxon>Chordata</taxon>
        <taxon>Craniata</taxon>
        <taxon>Vertebrata</taxon>
        <taxon>Euteleostomi</taxon>
        <taxon>Actinopterygii</taxon>
        <taxon>Neopterygii</taxon>
        <taxon>Teleostei</taxon>
        <taxon>Neoteleostei</taxon>
        <taxon>Acanthomorphata</taxon>
        <taxon>Eupercaria</taxon>
        <taxon>Perciformes</taxon>
        <taxon>Cottioidei</taxon>
        <taxon>Cottales</taxon>
        <taxon>Liparidae</taxon>
        <taxon>Liparis</taxon>
    </lineage>
</organism>
<protein>
    <submittedName>
        <fullName evidence="2">Uncharacterized protein</fullName>
    </submittedName>
</protein>
<sequence>MLPSSRITPPQRVYRDKLPPSLSRSPSLFSSSCFSLIFSQFLRRNTLCFSTKFLMSGGGEERQNRPSRRVPPVLGGRPLIRWLFPPMMPRQLSEPHMHACWEVEMTSLMHTVTVGVPDSPHRLPVEVEISSRASGPQSSLHVARCSRTNGATPSHGHTGGGNAAS</sequence>
<evidence type="ECO:0000313" key="3">
    <source>
        <dbReference type="Proteomes" id="UP000314294"/>
    </source>
</evidence>
<proteinExistence type="predicted"/>
<dbReference type="EMBL" id="SRLO01000957">
    <property type="protein sequence ID" value="TNN43591.1"/>
    <property type="molecule type" value="Genomic_DNA"/>
</dbReference>
<dbReference type="AlphaFoldDB" id="A0A4Z2FRH3"/>
<feature type="region of interest" description="Disordered" evidence="1">
    <location>
        <begin position="144"/>
        <end position="165"/>
    </location>
</feature>
<feature type="region of interest" description="Disordered" evidence="1">
    <location>
        <begin position="1"/>
        <end position="26"/>
    </location>
</feature>
<keyword evidence="3" id="KW-1185">Reference proteome</keyword>
<dbReference type="Proteomes" id="UP000314294">
    <property type="component" value="Unassembled WGS sequence"/>
</dbReference>
<comment type="caution">
    <text evidence="2">The sequence shown here is derived from an EMBL/GenBank/DDBJ whole genome shotgun (WGS) entry which is preliminary data.</text>
</comment>
<gene>
    <name evidence="2" type="ORF">EYF80_046209</name>
</gene>
<reference evidence="2 3" key="1">
    <citation type="submission" date="2019-03" db="EMBL/GenBank/DDBJ databases">
        <title>First draft genome of Liparis tanakae, snailfish: a comprehensive survey of snailfish specific genes.</title>
        <authorList>
            <person name="Kim W."/>
            <person name="Song I."/>
            <person name="Jeong J.-H."/>
            <person name="Kim D."/>
            <person name="Kim S."/>
            <person name="Ryu S."/>
            <person name="Song J.Y."/>
            <person name="Lee S.K."/>
        </authorList>
    </citation>
    <scope>NUCLEOTIDE SEQUENCE [LARGE SCALE GENOMIC DNA]</scope>
    <source>
        <tissue evidence="2">Muscle</tissue>
    </source>
</reference>
<name>A0A4Z2FRH3_9TELE</name>
<evidence type="ECO:0000313" key="2">
    <source>
        <dbReference type="EMBL" id="TNN43591.1"/>
    </source>
</evidence>